<organism evidence="3 4">
    <name type="scientific">Aureimonas endophytica</name>
    <dbReference type="NCBI Taxonomy" id="2027858"/>
    <lineage>
        <taxon>Bacteria</taxon>
        <taxon>Pseudomonadati</taxon>
        <taxon>Pseudomonadota</taxon>
        <taxon>Alphaproteobacteria</taxon>
        <taxon>Hyphomicrobiales</taxon>
        <taxon>Aurantimonadaceae</taxon>
        <taxon>Aureimonas</taxon>
    </lineage>
</organism>
<keyword evidence="2" id="KW-0812">Transmembrane</keyword>
<keyword evidence="4" id="KW-1185">Reference proteome</keyword>
<gene>
    <name evidence="3" type="ORF">GCM10011390_48920</name>
</gene>
<accession>A0A917ED28</accession>
<dbReference type="EMBL" id="BMIQ01000013">
    <property type="protein sequence ID" value="GGE23719.1"/>
    <property type="molecule type" value="Genomic_DNA"/>
</dbReference>
<dbReference type="RefSeq" id="WP_188913246.1">
    <property type="nucleotide sequence ID" value="NZ_BMIQ01000013.1"/>
</dbReference>
<evidence type="ECO:0000313" key="4">
    <source>
        <dbReference type="Proteomes" id="UP000644699"/>
    </source>
</evidence>
<feature type="compositionally biased region" description="Basic and acidic residues" evidence="1">
    <location>
        <begin position="61"/>
        <end position="76"/>
    </location>
</feature>
<reference evidence="3" key="2">
    <citation type="submission" date="2020-09" db="EMBL/GenBank/DDBJ databases">
        <authorList>
            <person name="Sun Q."/>
            <person name="Zhou Y."/>
        </authorList>
    </citation>
    <scope>NUCLEOTIDE SEQUENCE</scope>
    <source>
        <strain evidence="3">CGMCC 1.15367</strain>
    </source>
</reference>
<keyword evidence="2" id="KW-0472">Membrane</keyword>
<evidence type="ECO:0000313" key="3">
    <source>
        <dbReference type="EMBL" id="GGE23719.1"/>
    </source>
</evidence>
<evidence type="ECO:0000256" key="1">
    <source>
        <dbReference type="SAM" id="MobiDB-lite"/>
    </source>
</evidence>
<feature type="transmembrane region" description="Helical" evidence="2">
    <location>
        <begin position="27"/>
        <end position="50"/>
    </location>
</feature>
<comment type="caution">
    <text evidence="3">The sequence shown here is derived from an EMBL/GenBank/DDBJ whole genome shotgun (WGS) entry which is preliminary data.</text>
</comment>
<dbReference type="Proteomes" id="UP000644699">
    <property type="component" value="Unassembled WGS sequence"/>
</dbReference>
<name>A0A917ED28_9HYPH</name>
<dbReference type="AlphaFoldDB" id="A0A917ED28"/>
<keyword evidence="2" id="KW-1133">Transmembrane helix</keyword>
<proteinExistence type="predicted"/>
<protein>
    <recommendedName>
        <fullName evidence="5">Flagellar protein FliL</fullName>
    </recommendedName>
</protein>
<evidence type="ECO:0008006" key="5">
    <source>
        <dbReference type="Google" id="ProtNLM"/>
    </source>
</evidence>
<sequence length="178" mass="18459">MTDTSADALIAQATGALPDQSKKKGGMVATIGVIVGLTLVAVGGGAAVGWTVGGQALRKAEALAKPKEEPAAEKEAPPPPPGPDAIVKLQPILTNVATPSSMVIRLQASIVYRKADVPDPAVLAAEVEGDTLAFLRTVDIVQIEGTRGLLHLKEDLTERAKLRSPAIKDYLIESLVAQ</sequence>
<reference evidence="3" key="1">
    <citation type="journal article" date="2014" name="Int. J. Syst. Evol. Microbiol.">
        <title>Complete genome sequence of Corynebacterium casei LMG S-19264T (=DSM 44701T), isolated from a smear-ripened cheese.</title>
        <authorList>
            <consortium name="US DOE Joint Genome Institute (JGI-PGF)"/>
            <person name="Walter F."/>
            <person name="Albersmeier A."/>
            <person name="Kalinowski J."/>
            <person name="Ruckert C."/>
        </authorList>
    </citation>
    <scope>NUCLEOTIDE SEQUENCE</scope>
    <source>
        <strain evidence="3">CGMCC 1.15367</strain>
    </source>
</reference>
<evidence type="ECO:0000256" key="2">
    <source>
        <dbReference type="SAM" id="Phobius"/>
    </source>
</evidence>
<feature type="region of interest" description="Disordered" evidence="1">
    <location>
        <begin position="61"/>
        <end position="84"/>
    </location>
</feature>